<accession>A0ABS8ZW33</accession>
<keyword evidence="2" id="KW-1185">Reference proteome</keyword>
<protein>
    <submittedName>
        <fullName evidence="1">Uncharacterized protein</fullName>
    </submittedName>
</protein>
<organism evidence="1 2">
    <name type="scientific">Kibdelosporangium philippinense</name>
    <dbReference type="NCBI Taxonomy" id="211113"/>
    <lineage>
        <taxon>Bacteria</taxon>
        <taxon>Bacillati</taxon>
        <taxon>Actinomycetota</taxon>
        <taxon>Actinomycetes</taxon>
        <taxon>Pseudonocardiales</taxon>
        <taxon>Pseudonocardiaceae</taxon>
        <taxon>Kibdelosporangium</taxon>
    </lineage>
</organism>
<sequence>MDDEPSRDPYRNMVFYFAAVALACSPQTANEDVKIFKQLQKFRNNIHGSYIHEEAAENFSHDALDLLTRYAPAVMPFLLR</sequence>
<evidence type="ECO:0000313" key="2">
    <source>
        <dbReference type="Proteomes" id="UP001521150"/>
    </source>
</evidence>
<gene>
    <name evidence="1" type="ORF">LWC34_54785</name>
</gene>
<reference evidence="1 2" key="1">
    <citation type="submission" date="2021-12" db="EMBL/GenBank/DDBJ databases">
        <title>Genome sequence of Kibdelosporangium philippinense ATCC 49844.</title>
        <authorList>
            <person name="Fedorov E.A."/>
            <person name="Omeragic M."/>
            <person name="Shalygina K.F."/>
            <person name="Maclea K.S."/>
        </authorList>
    </citation>
    <scope>NUCLEOTIDE SEQUENCE [LARGE SCALE GENOMIC DNA]</scope>
    <source>
        <strain evidence="1 2">ATCC 49844</strain>
    </source>
</reference>
<evidence type="ECO:0000313" key="1">
    <source>
        <dbReference type="EMBL" id="MCE7011827.1"/>
    </source>
</evidence>
<name>A0ABS8ZW33_9PSEU</name>
<dbReference type="Proteomes" id="UP001521150">
    <property type="component" value="Unassembled WGS sequence"/>
</dbReference>
<dbReference type="EMBL" id="JAJVCN010000005">
    <property type="protein sequence ID" value="MCE7011827.1"/>
    <property type="molecule type" value="Genomic_DNA"/>
</dbReference>
<dbReference type="RefSeq" id="WP_233734584.1">
    <property type="nucleotide sequence ID" value="NZ_JAJVCN010000005.1"/>
</dbReference>
<proteinExistence type="predicted"/>
<dbReference type="PROSITE" id="PS51257">
    <property type="entry name" value="PROKAR_LIPOPROTEIN"/>
    <property type="match status" value="1"/>
</dbReference>
<comment type="caution">
    <text evidence="1">The sequence shown here is derived from an EMBL/GenBank/DDBJ whole genome shotgun (WGS) entry which is preliminary data.</text>
</comment>